<protein>
    <submittedName>
        <fullName evidence="2">Bone morphogenetic protein</fullName>
    </submittedName>
</protein>
<feature type="region of interest" description="Disordered" evidence="1">
    <location>
        <begin position="84"/>
        <end position="168"/>
    </location>
</feature>
<feature type="compositionally biased region" description="Polar residues" evidence="1">
    <location>
        <begin position="152"/>
        <end position="162"/>
    </location>
</feature>
<dbReference type="Proteomes" id="UP000762676">
    <property type="component" value="Unassembled WGS sequence"/>
</dbReference>
<evidence type="ECO:0000313" key="3">
    <source>
        <dbReference type="Proteomes" id="UP000762676"/>
    </source>
</evidence>
<accession>A0AAV4G987</accession>
<sequence>MDGLYDARTWYPTPTHVDMFKDRGKILARSLSQLLIAVTRTGRLPSTHASSSSSNRKCRVWWRSWLLVSLAVATMASTGLLTQAEAKPRGANRPNSFTRPSRFHRAGLSGYTRSSQRPSGKLSSEKYSPLSSSSLPSPVSRSSVDLRELSPSRPTSSAGSAKSRTEPDALARLSKVFGMSRIPHHAIRRSPPQYMQEIYASTTDTGGLTRARGPYNSNTIRSFPDKGQSLLKHFTRTCNS</sequence>
<evidence type="ECO:0000313" key="2">
    <source>
        <dbReference type="EMBL" id="GFR81565.1"/>
    </source>
</evidence>
<keyword evidence="3" id="KW-1185">Reference proteome</keyword>
<name>A0AAV4G987_9GAST</name>
<gene>
    <name evidence="2" type="ORF">ElyMa_000606900</name>
</gene>
<feature type="compositionally biased region" description="Low complexity" evidence="1">
    <location>
        <begin position="125"/>
        <end position="143"/>
    </location>
</feature>
<reference evidence="2 3" key="1">
    <citation type="journal article" date="2021" name="Elife">
        <title>Chloroplast acquisition without the gene transfer in kleptoplastic sea slugs, Plakobranchus ocellatus.</title>
        <authorList>
            <person name="Maeda T."/>
            <person name="Takahashi S."/>
            <person name="Yoshida T."/>
            <person name="Shimamura S."/>
            <person name="Takaki Y."/>
            <person name="Nagai Y."/>
            <person name="Toyoda A."/>
            <person name="Suzuki Y."/>
            <person name="Arimoto A."/>
            <person name="Ishii H."/>
            <person name="Satoh N."/>
            <person name="Nishiyama T."/>
            <person name="Hasebe M."/>
            <person name="Maruyama T."/>
            <person name="Minagawa J."/>
            <person name="Obokata J."/>
            <person name="Shigenobu S."/>
        </authorList>
    </citation>
    <scope>NUCLEOTIDE SEQUENCE [LARGE SCALE GENOMIC DNA]</scope>
</reference>
<evidence type="ECO:0000256" key="1">
    <source>
        <dbReference type="SAM" id="MobiDB-lite"/>
    </source>
</evidence>
<dbReference type="AlphaFoldDB" id="A0AAV4G987"/>
<dbReference type="EMBL" id="BMAT01001207">
    <property type="protein sequence ID" value="GFR81565.1"/>
    <property type="molecule type" value="Genomic_DNA"/>
</dbReference>
<comment type="caution">
    <text evidence="2">The sequence shown here is derived from an EMBL/GenBank/DDBJ whole genome shotgun (WGS) entry which is preliminary data.</text>
</comment>
<proteinExistence type="predicted"/>
<organism evidence="2 3">
    <name type="scientific">Elysia marginata</name>
    <dbReference type="NCBI Taxonomy" id="1093978"/>
    <lineage>
        <taxon>Eukaryota</taxon>
        <taxon>Metazoa</taxon>
        <taxon>Spiralia</taxon>
        <taxon>Lophotrochozoa</taxon>
        <taxon>Mollusca</taxon>
        <taxon>Gastropoda</taxon>
        <taxon>Heterobranchia</taxon>
        <taxon>Euthyneura</taxon>
        <taxon>Panpulmonata</taxon>
        <taxon>Sacoglossa</taxon>
        <taxon>Placobranchoidea</taxon>
        <taxon>Plakobranchidae</taxon>
        <taxon>Elysia</taxon>
    </lineage>
</organism>